<dbReference type="SUPFAM" id="SSF49265">
    <property type="entry name" value="Fibronectin type III"/>
    <property type="match status" value="2"/>
</dbReference>
<evidence type="ECO:0000256" key="2">
    <source>
        <dbReference type="ARBA" id="ARBA00023326"/>
    </source>
</evidence>
<evidence type="ECO:0000259" key="5">
    <source>
        <dbReference type="PROSITE" id="PS50853"/>
    </source>
</evidence>
<gene>
    <name evidence="6" type="ORF">BLA60_05955</name>
</gene>
<dbReference type="Gene3D" id="2.130.10.10">
    <property type="entry name" value="YVTN repeat-like/Quinoprotein amine dehydrogenase"/>
    <property type="match status" value="1"/>
</dbReference>
<keyword evidence="4" id="KW-0812">Transmembrane</keyword>
<evidence type="ECO:0000313" key="6">
    <source>
        <dbReference type="EMBL" id="OLF12811.1"/>
    </source>
</evidence>
<keyword evidence="7" id="KW-1185">Reference proteome</keyword>
<comment type="caution">
    <text evidence="6">The sequence shown here is derived from an EMBL/GenBank/DDBJ whole genome shotgun (WGS) entry which is preliminary data.</text>
</comment>
<keyword evidence="4" id="KW-0472">Membrane</keyword>
<dbReference type="RefSeq" id="WP_075131719.1">
    <property type="nucleotide sequence ID" value="NZ_MSIF01000002.1"/>
</dbReference>
<dbReference type="GO" id="GO:0000272">
    <property type="term" value="P:polysaccharide catabolic process"/>
    <property type="evidence" value="ECO:0007669"/>
    <property type="project" value="UniProtKB-KW"/>
</dbReference>
<dbReference type="PROSITE" id="PS50853">
    <property type="entry name" value="FN3"/>
    <property type="match status" value="1"/>
</dbReference>
<feature type="region of interest" description="Disordered" evidence="3">
    <location>
        <begin position="357"/>
        <end position="453"/>
    </location>
</feature>
<dbReference type="OrthoDB" id="3691453at2"/>
<dbReference type="Gene3D" id="2.60.40.10">
    <property type="entry name" value="Immunoglobulins"/>
    <property type="match status" value="2"/>
</dbReference>
<evidence type="ECO:0000313" key="7">
    <source>
        <dbReference type="Proteomes" id="UP000185696"/>
    </source>
</evidence>
<feature type="compositionally biased region" description="Pro residues" evidence="3">
    <location>
        <begin position="431"/>
        <end position="451"/>
    </location>
</feature>
<feature type="compositionally biased region" description="Low complexity" evidence="3">
    <location>
        <begin position="416"/>
        <end position="430"/>
    </location>
</feature>
<feature type="compositionally biased region" description="Pro residues" evidence="3">
    <location>
        <begin position="386"/>
        <end position="410"/>
    </location>
</feature>
<dbReference type="EMBL" id="MSIF01000002">
    <property type="protein sequence ID" value="OLF12811.1"/>
    <property type="molecule type" value="Genomic_DNA"/>
</dbReference>
<dbReference type="InterPro" id="IPR011044">
    <property type="entry name" value="Quino_amine_DH_bsu"/>
</dbReference>
<keyword evidence="2" id="KW-0119">Carbohydrate metabolism</keyword>
<protein>
    <recommendedName>
        <fullName evidence="5">Fibronectin type-III domain-containing protein</fullName>
    </recommendedName>
</protein>
<keyword evidence="1" id="KW-0326">Glycosidase</keyword>
<evidence type="ECO:0000256" key="4">
    <source>
        <dbReference type="SAM" id="Phobius"/>
    </source>
</evidence>
<proteinExistence type="predicted"/>
<accession>A0A7Z0WQ22</accession>
<dbReference type="Proteomes" id="UP000185696">
    <property type="component" value="Unassembled WGS sequence"/>
</dbReference>
<dbReference type="AlphaFoldDB" id="A0A7Z0WQ22"/>
<keyword evidence="1" id="KW-0378">Hydrolase</keyword>
<dbReference type="GO" id="GO:0016798">
    <property type="term" value="F:hydrolase activity, acting on glycosyl bonds"/>
    <property type="evidence" value="ECO:0007669"/>
    <property type="project" value="UniProtKB-KW"/>
</dbReference>
<keyword evidence="4" id="KW-1133">Transmembrane helix</keyword>
<keyword evidence="2" id="KW-0624">Polysaccharide degradation</keyword>
<dbReference type="InterPro" id="IPR013783">
    <property type="entry name" value="Ig-like_fold"/>
</dbReference>
<name>A0A7Z0WQ22_9PSEU</name>
<dbReference type="SUPFAM" id="SSF50969">
    <property type="entry name" value="YVTN repeat-like/Quinoprotein amine dehydrogenase"/>
    <property type="match status" value="1"/>
</dbReference>
<feature type="domain" description="Fibronectin type-III" evidence="5">
    <location>
        <begin position="455"/>
        <end position="552"/>
    </location>
</feature>
<organism evidence="6 7">
    <name type="scientific">Actinophytocola xinjiangensis</name>
    <dbReference type="NCBI Taxonomy" id="485602"/>
    <lineage>
        <taxon>Bacteria</taxon>
        <taxon>Bacillati</taxon>
        <taxon>Actinomycetota</taxon>
        <taxon>Actinomycetes</taxon>
        <taxon>Pseudonocardiales</taxon>
        <taxon>Pseudonocardiaceae</taxon>
    </lineage>
</organism>
<evidence type="ECO:0000256" key="1">
    <source>
        <dbReference type="ARBA" id="ARBA00023295"/>
    </source>
</evidence>
<dbReference type="InterPro" id="IPR015943">
    <property type="entry name" value="WD40/YVTN_repeat-like_dom_sf"/>
</dbReference>
<reference evidence="6 7" key="1">
    <citation type="submission" date="2016-12" db="EMBL/GenBank/DDBJ databases">
        <title>The draft genome sequence of Actinophytocola xinjiangensis.</title>
        <authorList>
            <person name="Wang W."/>
            <person name="Yuan L."/>
        </authorList>
    </citation>
    <scope>NUCLEOTIDE SEQUENCE [LARGE SCALE GENOMIC DNA]</scope>
    <source>
        <strain evidence="6 7">CGMCC 4.4663</strain>
    </source>
</reference>
<dbReference type="InterPro" id="IPR036116">
    <property type="entry name" value="FN3_sf"/>
</dbReference>
<feature type="transmembrane region" description="Helical" evidence="4">
    <location>
        <begin position="21"/>
        <end position="39"/>
    </location>
</feature>
<evidence type="ECO:0000256" key="3">
    <source>
        <dbReference type="SAM" id="MobiDB-lite"/>
    </source>
</evidence>
<dbReference type="InterPro" id="IPR003961">
    <property type="entry name" value="FN3_dom"/>
</dbReference>
<dbReference type="CDD" id="cd00063">
    <property type="entry name" value="FN3"/>
    <property type="match status" value="2"/>
</dbReference>
<sequence>MFQRLTGLRARLRPTVRRGGNLAIGGVVAAGLVAGVLFGDGIARTVVEVSDGVTWLGDDRRGDVVQVNPRTGKPDNRLNVAAPGNDLDIQQRDGLLVVIDRETGTVSLIDLATLLTTGRRQVSPGEDTEVLLAGNRTFLADREQGTITNIDPVSAGTIGQQWRTEDGLADVAVDDAGVLWALGRDAALHKVVWTEDIDRFVEQGERAVDGTGAESALVSHERGVTVLGPEGGVMVQVETGNERAIAVPGLGTPLHAATTSPADLVPAAVEPTGTVVMLRGQEVLEVSVTGVGCDAPGTPAVLGRLVYVPCPGDRKVIVLNENGRSARPDIITPEGGDPELVVDDGRIIVNVPGADTGVVIEPDGSSRTVTTFSPDGEPADPRAPAVEPPAAGPPPASSPPPTAGGPPAVGPPISGGPPLSVDPPVVDDVVPAPPPPTTTTPPPPPPDPPTPEEVVPVEVTAQARGDGSVLVSWTPGPALPDRFNVFGQTGDAAEPPLVAQVPGTATSAVVSGLAPATVATFFVLGVPPGYEQGQELPPSPLSNEVTTFTRPGPPSRLWLDKVDRFDNPPRLWFAYRWRPGEDNGSPVTHYVITASTETGYTVSEEVAGYEKRGIQLPCTNPDCSNQYVRIQVVAVNAAGAGEPITVEETFNQRRLS</sequence>